<accession>A0A9P6E1H5</accession>
<gene>
    <name evidence="2" type="ORF">BS47DRAFT_1337047</name>
</gene>
<comment type="caution">
    <text evidence="2">The sequence shown here is derived from an EMBL/GenBank/DDBJ whole genome shotgun (WGS) entry which is preliminary data.</text>
</comment>
<proteinExistence type="predicted"/>
<dbReference type="AlphaFoldDB" id="A0A9P6E1H5"/>
<organism evidence="2 3">
    <name type="scientific">Hydnum rufescens UP504</name>
    <dbReference type="NCBI Taxonomy" id="1448309"/>
    <lineage>
        <taxon>Eukaryota</taxon>
        <taxon>Fungi</taxon>
        <taxon>Dikarya</taxon>
        <taxon>Basidiomycota</taxon>
        <taxon>Agaricomycotina</taxon>
        <taxon>Agaricomycetes</taxon>
        <taxon>Cantharellales</taxon>
        <taxon>Hydnaceae</taxon>
        <taxon>Hydnum</taxon>
    </lineage>
</organism>
<evidence type="ECO:0000313" key="3">
    <source>
        <dbReference type="Proteomes" id="UP000886523"/>
    </source>
</evidence>
<keyword evidence="3" id="KW-1185">Reference proteome</keyword>
<name>A0A9P6E1H5_9AGAM</name>
<feature type="region of interest" description="Disordered" evidence="1">
    <location>
        <begin position="34"/>
        <end position="55"/>
    </location>
</feature>
<reference evidence="2" key="1">
    <citation type="journal article" date="2020" name="Nat. Commun.">
        <title>Large-scale genome sequencing of mycorrhizal fungi provides insights into the early evolution of symbiotic traits.</title>
        <authorList>
            <person name="Miyauchi S."/>
            <person name="Kiss E."/>
            <person name="Kuo A."/>
            <person name="Drula E."/>
            <person name="Kohler A."/>
            <person name="Sanchez-Garcia M."/>
            <person name="Morin E."/>
            <person name="Andreopoulos B."/>
            <person name="Barry K.W."/>
            <person name="Bonito G."/>
            <person name="Buee M."/>
            <person name="Carver A."/>
            <person name="Chen C."/>
            <person name="Cichocki N."/>
            <person name="Clum A."/>
            <person name="Culley D."/>
            <person name="Crous P.W."/>
            <person name="Fauchery L."/>
            <person name="Girlanda M."/>
            <person name="Hayes R.D."/>
            <person name="Keri Z."/>
            <person name="LaButti K."/>
            <person name="Lipzen A."/>
            <person name="Lombard V."/>
            <person name="Magnuson J."/>
            <person name="Maillard F."/>
            <person name="Murat C."/>
            <person name="Nolan M."/>
            <person name="Ohm R.A."/>
            <person name="Pangilinan J."/>
            <person name="Pereira M.F."/>
            <person name="Perotto S."/>
            <person name="Peter M."/>
            <person name="Pfister S."/>
            <person name="Riley R."/>
            <person name="Sitrit Y."/>
            <person name="Stielow J.B."/>
            <person name="Szollosi G."/>
            <person name="Zifcakova L."/>
            <person name="Stursova M."/>
            <person name="Spatafora J.W."/>
            <person name="Tedersoo L."/>
            <person name="Vaario L.M."/>
            <person name="Yamada A."/>
            <person name="Yan M."/>
            <person name="Wang P."/>
            <person name="Xu J."/>
            <person name="Bruns T."/>
            <person name="Baldrian P."/>
            <person name="Vilgalys R."/>
            <person name="Dunand C."/>
            <person name="Henrissat B."/>
            <person name="Grigoriev I.V."/>
            <person name="Hibbett D."/>
            <person name="Nagy L.G."/>
            <person name="Martin F.M."/>
        </authorList>
    </citation>
    <scope>NUCLEOTIDE SEQUENCE</scope>
    <source>
        <strain evidence="2">UP504</strain>
    </source>
</reference>
<evidence type="ECO:0000313" key="2">
    <source>
        <dbReference type="EMBL" id="KAF9519293.1"/>
    </source>
</evidence>
<sequence length="55" mass="5954">MFPALPAPTRENCGIRIGPHSRHALDAFNVHDTNKDSMVPHPSRGQPPGAVNLEV</sequence>
<protein>
    <submittedName>
        <fullName evidence="2">Uncharacterized protein</fullName>
    </submittedName>
</protein>
<evidence type="ECO:0000256" key="1">
    <source>
        <dbReference type="SAM" id="MobiDB-lite"/>
    </source>
</evidence>
<dbReference type="EMBL" id="MU128918">
    <property type="protein sequence ID" value="KAF9519293.1"/>
    <property type="molecule type" value="Genomic_DNA"/>
</dbReference>
<dbReference type="Proteomes" id="UP000886523">
    <property type="component" value="Unassembled WGS sequence"/>
</dbReference>